<keyword evidence="2" id="KW-1185">Reference proteome</keyword>
<evidence type="ECO:0000313" key="1">
    <source>
        <dbReference type="EMBL" id="AWV87806.1"/>
    </source>
</evidence>
<dbReference type="RefSeq" id="WP_111331004.1">
    <property type="nucleotide sequence ID" value="NZ_CP030032.1"/>
</dbReference>
<dbReference type="AlphaFoldDB" id="A0A2Z4FGS6"/>
<proteinExistence type="predicted"/>
<name>A0A2Z4FGS6_9DELT</name>
<evidence type="ECO:0000313" key="2">
    <source>
        <dbReference type="Proteomes" id="UP000249799"/>
    </source>
</evidence>
<dbReference type="EMBL" id="CP030032">
    <property type="protein sequence ID" value="AWV87806.1"/>
    <property type="molecule type" value="Genomic_DNA"/>
</dbReference>
<dbReference type="KEGG" id="bsed:DN745_00035"/>
<dbReference type="PROSITE" id="PS51257">
    <property type="entry name" value="PROKAR_LIPOPROTEIN"/>
    <property type="match status" value="1"/>
</dbReference>
<accession>A0A2Z4FGS6</accession>
<dbReference type="Proteomes" id="UP000249799">
    <property type="component" value="Chromosome"/>
</dbReference>
<sequence length="170" mass="17873">MPANFARRVPRTFLLLLITLAVTGFSACGDDTSDNPSPPKESVDLCEKEECEQPEQHCDGDFAVTYSGNGVCDPRTGSCDFTAVSSRNYCTHGCLSGFCQPEEHPQCFNVQCPRPADTCEGDIALSYSGDGSCVELDGSCDFSAVEARTDCAASGQTCDGGRCVAAGPGD</sequence>
<protein>
    <submittedName>
        <fullName evidence="1">Uncharacterized protein</fullName>
    </submittedName>
</protein>
<gene>
    <name evidence="1" type="ORF">DN745_00035</name>
</gene>
<organism evidence="1 2">
    <name type="scientific">Bradymonas sediminis</name>
    <dbReference type="NCBI Taxonomy" id="1548548"/>
    <lineage>
        <taxon>Bacteria</taxon>
        <taxon>Deltaproteobacteria</taxon>
        <taxon>Bradymonadales</taxon>
        <taxon>Bradymonadaceae</taxon>
        <taxon>Bradymonas</taxon>
    </lineage>
</organism>
<dbReference type="OrthoDB" id="5377190at2"/>
<reference evidence="1 2" key="1">
    <citation type="submission" date="2018-06" db="EMBL/GenBank/DDBJ databases">
        <title>Lujinxingia sediminis gen. nov. sp. nov., a new facultative anaerobic member of the class Deltaproteobacteria, and proposal of Lujinxingaceae fam. nov.</title>
        <authorList>
            <person name="Guo L.-Y."/>
            <person name="Li C.-M."/>
            <person name="Wang S."/>
            <person name="Du Z.-J."/>
        </authorList>
    </citation>
    <scope>NUCLEOTIDE SEQUENCE [LARGE SCALE GENOMIC DNA]</scope>
    <source>
        <strain evidence="1 2">FA350</strain>
    </source>
</reference>